<accession>A0A0M0KHH1</accession>
<dbReference type="AlphaFoldDB" id="A0A0M0KHH1"/>
<dbReference type="EC" id="2.4.99.28" evidence="19"/>
<keyword evidence="13" id="KW-0961">Cell wall biogenesis/degradation</keyword>
<gene>
    <name evidence="23" type="ORF">AMD02_03425</name>
</gene>
<dbReference type="GeneID" id="87598795"/>
<evidence type="ECO:0000256" key="11">
    <source>
        <dbReference type="ARBA" id="ARBA00023136"/>
    </source>
</evidence>
<evidence type="ECO:0000256" key="9">
    <source>
        <dbReference type="ARBA" id="ARBA00022984"/>
    </source>
</evidence>
<evidence type="ECO:0000256" key="4">
    <source>
        <dbReference type="ARBA" id="ARBA00022618"/>
    </source>
</evidence>
<dbReference type="GO" id="GO:0005886">
    <property type="term" value="C:plasma membrane"/>
    <property type="evidence" value="ECO:0007669"/>
    <property type="project" value="UniProtKB-SubCell"/>
</dbReference>
<sequence>MKYSFTKDNDWVLIITTFLLAAFGLVMIFSASYALALREYGDFYYFLKRQSMWLGIGTVAFLFLMHFPYRFYKKLMIPILIVSFALLVLVIYFGVEGNGAQRWLIIGPFTLQPSEFVKLGIIVYLAAVYSKKQAYINKFITGVMPPLVVVGLVFVLIMRQPDLGTATSILIVTALIVFFSGAKWRHLIALGVVGVTLFVQYATSEQYRLARLTAFVNPFSDQSGTGYQLIQSYLAIANGGLTGTGLGQSIQKLAYLPEAHTDFILAIIAEELGFFGVAFVFLCYAMILFRGVVIGTRCKSPFGSLLAFGIVFQLAVQVVFNIGAVTGLLPITGIPLPLVSNGGSSLLVTLMSLAILANISRNNIRQRRKEEQGEEEALHAS</sequence>
<comment type="catalytic activity">
    <reaction evidence="20">
        <text>[GlcNAc-(1-&gt;4)-Mur2Ac(oyl-L-Ala-gamma-D-Glu-L-Lys-D-Ala-D-Ala)](n)-di-trans,octa-cis-undecaprenyl diphosphate + beta-D-GlcNAc-(1-&gt;4)-Mur2Ac(oyl-L-Ala-gamma-D-Glu-L-Lys-D-Ala-D-Ala)-di-trans,octa-cis-undecaprenyl diphosphate = [GlcNAc-(1-&gt;4)-Mur2Ac(oyl-L-Ala-gamma-D-Glu-L-Lys-D-Ala-D-Ala)](n+1)-di-trans,octa-cis-undecaprenyl diphosphate + di-trans,octa-cis-undecaprenyl diphosphate + H(+)</text>
        <dbReference type="Rhea" id="RHEA:23708"/>
        <dbReference type="Rhea" id="RHEA-COMP:9602"/>
        <dbReference type="Rhea" id="RHEA-COMP:9603"/>
        <dbReference type="ChEBI" id="CHEBI:15378"/>
        <dbReference type="ChEBI" id="CHEBI:58405"/>
        <dbReference type="ChEBI" id="CHEBI:60033"/>
        <dbReference type="ChEBI" id="CHEBI:78435"/>
        <dbReference type="EC" id="2.4.99.28"/>
    </reaction>
</comment>
<feature type="transmembrane region" description="Helical" evidence="22">
    <location>
        <begin position="75"/>
        <end position="93"/>
    </location>
</feature>
<dbReference type="PANTHER" id="PTHR30474:SF2">
    <property type="entry name" value="PEPTIDOGLYCAN GLYCOSYLTRANSFERASE FTSW-RELATED"/>
    <property type="match status" value="1"/>
</dbReference>
<evidence type="ECO:0000256" key="3">
    <source>
        <dbReference type="ARBA" id="ARBA00022475"/>
    </source>
</evidence>
<dbReference type="PANTHER" id="PTHR30474">
    <property type="entry name" value="CELL CYCLE PROTEIN"/>
    <property type="match status" value="1"/>
</dbReference>
<keyword evidence="6" id="KW-0808">Transferase</keyword>
<evidence type="ECO:0000256" key="16">
    <source>
        <dbReference type="ARBA" id="ARBA00038053"/>
    </source>
</evidence>
<organism evidence="23">
    <name type="scientific">Halalkalibacterium halodurans</name>
    <name type="common">Bacillus halodurans</name>
    <dbReference type="NCBI Taxonomy" id="86665"/>
    <lineage>
        <taxon>Bacteria</taxon>
        <taxon>Bacillati</taxon>
        <taxon>Bacillota</taxon>
        <taxon>Bacilli</taxon>
        <taxon>Bacillales</taxon>
        <taxon>Bacillaceae</taxon>
        <taxon>Halalkalibacterium (ex Joshi et al. 2022)</taxon>
    </lineage>
</organism>
<feature type="transmembrane region" description="Helical" evidence="22">
    <location>
        <begin position="163"/>
        <end position="180"/>
    </location>
</feature>
<feature type="transmembrane region" description="Helical" evidence="22">
    <location>
        <begin position="51"/>
        <end position="68"/>
    </location>
</feature>
<evidence type="ECO:0000313" key="23">
    <source>
        <dbReference type="EMBL" id="KOO38012.1"/>
    </source>
</evidence>
<dbReference type="Pfam" id="PF01098">
    <property type="entry name" value="FTSW_RODA_SPOVE"/>
    <property type="match status" value="1"/>
</dbReference>
<evidence type="ECO:0000256" key="1">
    <source>
        <dbReference type="ARBA" id="ARBA00004651"/>
    </source>
</evidence>
<feature type="transmembrane region" description="Helical" evidence="22">
    <location>
        <begin position="272"/>
        <end position="293"/>
    </location>
</feature>
<comment type="subcellular location">
    <subcellularLocation>
        <location evidence="1">Cell membrane</location>
        <topology evidence="1">Multi-pass membrane protein</topology>
    </subcellularLocation>
</comment>
<proteinExistence type="inferred from homology"/>
<evidence type="ECO:0000256" key="18">
    <source>
        <dbReference type="ARBA" id="ARBA00041418"/>
    </source>
</evidence>
<evidence type="ECO:0000256" key="10">
    <source>
        <dbReference type="ARBA" id="ARBA00022989"/>
    </source>
</evidence>
<reference evidence="23" key="1">
    <citation type="submission" date="2015-08" db="EMBL/GenBank/DDBJ databases">
        <title>Complete DNA Sequence of Pseudomonas syringae pv. actinidiae, the Causal Agent of Kiwifruit Canker Disease.</title>
        <authorList>
            <person name="Rikkerink E.H.A."/>
            <person name="Fineran P.C."/>
        </authorList>
    </citation>
    <scope>NUCLEOTIDE SEQUENCE</scope>
    <source>
        <strain evidence="23">DSM 13666</strain>
    </source>
</reference>
<feature type="transmembrane region" description="Helical" evidence="22">
    <location>
        <begin position="338"/>
        <end position="359"/>
    </location>
</feature>
<comment type="function">
    <text evidence="21">Peptidoglycan polymerase that is essential for cell division.</text>
</comment>
<dbReference type="GO" id="GO:0015648">
    <property type="term" value="F:lipid-linked peptidoglycan transporter activity"/>
    <property type="evidence" value="ECO:0007669"/>
    <property type="project" value="TreeGrafter"/>
</dbReference>
<dbReference type="NCBIfam" id="TIGR02614">
    <property type="entry name" value="ftsW"/>
    <property type="match status" value="1"/>
</dbReference>
<dbReference type="GO" id="GO:0071555">
    <property type="term" value="P:cell wall organization"/>
    <property type="evidence" value="ECO:0007669"/>
    <property type="project" value="UniProtKB-KW"/>
</dbReference>
<evidence type="ECO:0000256" key="22">
    <source>
        <dbReference type="SAM" id="Phobius"/>
    </source>
</evidence>
<feature type="transmembrane region" description="Helical" evidence="22">
    <location>
        <begin position="139"/>
        <end position="157"/>
    </location>
</feature>
<evidence type="ECO:0000256" key="12">
    <source>
        <dbReference type="ARBA" id="ARBA00023306"/>
    </source>
</evidence>
<evidence type="ECO:0000256" key="8">
    <source>
        <dbReference type="ARBA" id="ARBA00022960"/>
    </source>
</evidence>
<dbReference type="GO" id="GO:0032153">
    <property type="term" value="C:cell division site"/>
    <property type="evidence" value="ECO:0007669"/>
    <property type="project" value="TreeGrafter"/>
</dbReference>
<keyword evidence="4 23" id="KW-0132">Cell division</keyword>
<keyword evidence="7 22" id="KW-0812">Transmembrane</keyword>
<keyword evidence="5" id="KW-0328">Glycosyltransferase</keyword>
<protein>
    <recommendedName>
        <fullName evidence="17">Probable peptidoglycan glycosyltransferase FtsW</fullName>
        <ecNumber evidence="19">2.4.99.28</ecNumber>
    </recommendedName>
    <alternativeName>
        <fullName evidence="18">Cell division protein FtsW</fullName>
    </alternativeName>
    <alternativeName>
        <fullName evidence="15">Cell wall polymerase</fullName>
    </alternativeName>
    <alternativeName>
        <fullName evidence="14">Peptidoglycan polymerase</fullName>
    </alternativeName>
</protein>
<feature type="transmembrane region" description="Helical" evidence="22">
    <location>
        <begin position="305"/>
        <end position="332"/>
    </location>
</feature>
<evidence type="ECO:0000256" key="2">
    <source>
        <dbReference type="ARBA" id="ARBA00004752"/>
    </source>
</evidence>
<dbReference type="GO" id="GO:0051301">
    <property type="term" value="P:cell division"/>
    <property type="evidence" value="ECO:0007669"/>
    <property type="project" value="UniProtKB-KW"/>
</dbReference>
<dbReference type="GO" id="GO:0008955">
    <property type="term" value="F:peptidoglycan glycosyltransferase activity"/>
    <property type="evidence" value="ECO:0007669"/>
    <property type="project" value="UniProtKB-EC"/>
</dbReference>
<dbReference type="InterPro" id="IPR013437">
    <property type="entry name" value="FtsW"/>
</dbReference>
<comment type="caution">
    <text evidence="23">The sequence shown here is derived from an EMBL/GenBank/DDBJ whole genome shotgun (WGS) entry which is preliminary data.</text>
</comment>
<dbReference type="EMBL" id="LILD01000001">
    <property type="protein sequence ID" value="KOO38012.1"/>
    <property type="molecule type" value="Genomic_DNA"/>
</dbReference>
<evidence type="ECO:0000256" key="6">
    <source>
        <dbReference type="ARBA" id="ARBA00022679"/>
    </source>
</evidence>
<evidence type="ECO:0000256" key="7">
    <source>
        <dbReference type="ARBA" id="ARBA00022692"/>
    </source>
</evidence>
<name>A0A0M0KHH1_ALKHA</name>
<keyword evidence="10 22" id="KW-1133">Transmembrane helix</keyword>
<keyword evidence="11 22" id="KW-0472">Membrane</keyword>
<keyword evidence="8" id="KW-0133">Cell shape</keyword>
<evidence type="ECO:0000256" key="17">
    <source>
        <dbReference type="ARBA" id="ARBA00041185"/>
    </source>
</evidence>
<evidence type="ECO:0000256" key="15">
    <source>
        <dbReference type="ARBA" id="ARBA00033270"/>
    </source>
</evidence>
<keyword evidence="9" id="KW-0573">Peptidoglycan synthesis</keyword>
<feature type="transmembrane region" description="Helical" evidence="22">
    <location>
        <begin position="187"/>
        <end position="203"/>
    </location>
</feature>
<evidence type="ECO:0000256" key="20">
    <source>
        <dbReference type="ARBA" id="ARBA00049902"/>
    </source>
</evidence>
<evidence type="ECO:0000256" key="14">
    <source>
        <dbReference type="ARBA" id="ARBA00032370"/>
    </source>
</evidence>
<feature type="transmembrane region" description="Helical" evidence="22">
    <location>
        <begin position="105"/>
        <end position="127"/>
    </location>
</feature>
<keyword evidence="12" id="KW-0131">Cell cycle</keyword>
<evidence type="ECO:0000256" key="5">
    <source>
        <dbReference type="ARBA" id="ARBA00022676"/>
    </source>
</evidence>
<evidence type="ECO:0000256" key="19">
    <source>
        <dbReference type="ARBA" id="ARBA00044770"/>
    </source>
</evidence>
<keyword evidence="3" id="KW-1003">Cell membrane</keyword>
<dbReference type="GO" id="GO:0009252">
    <property type="term" value="P:peptidoglycan biosynthetic process"/>
    <property type="evidence" value="ECO:0007669"/>
    <property type="project" value="UniProtKB-KW"/>
</dbReference>
<dbReference type="PATRIC" id="fig|136160.3.peg.928"/>
<dbReference type="RefSeq" id="WP_053430473.1">
    <property type="nucleotide sequence ID" value="NZ_CP040441.1"/>
</dbReference>
<dbReference type="GO" id="GO:0008360">
    <property type="term" value="P:regulation of cell shape"/>
    <property type="evidence" value="ECO:0007669"/>
    <property type="project" value="UniProtKB-KW"/>
</dbReference>
<comment type="pathway">
    <text evidence="2">Cell wall biogenesis; peptidoglycan biosynthesis.</text>
</comment>
<comment type="similarity">
    <text evidence="16">Belongs to the SEDS family. FtsW subfamily.</text>
</comment>
<feature type="transmembrane region" description="Helical" evidence="22">
    <location>
        <begin position="12"/>
        <end position="36"/>
    </location>
</feature>
<evidence type="ECO:0000256" key="13">
    <source>
        <dbReference type="ARBA" id="ARBA00023316"/>
    </source>
</evidence>
<dbReference type="InterPro" id="IPR001182">
    <property type="entry name" value="FtsW/RodA"/>
</dbReference>
<evidence type="ECO:0000256" key="21">
    <source>
        <dbReference type="ARBA" id="ARBA00049966"/>
    </source>
</evidence>